<dbReference type="Pfam" id="PF10455">
    <property type="entry name" value="BAR_2"/>
    <property type="match status" value="1"/>
</dbReference>
<proteinExistence type="predicted"/>
<sequence length="198" mass="20900">MWAAWPPTATAAPTTNTTTTTTTPAVAALASDPIQNPPTAPAHHHRRFPIPSLPRKPKMDQLLLKINGLSTQLNPLTKNIERGFGQVKQFAQERLGTASNLTELPDEYLALEAKTDAIQKLLAAMLKATGHESLVPQAVTETVTDLSRTLRAGVATAVPAVPGLSSLLPAAVAPSAEPESPPSPRGAEGGVTHYDVNW</sequence>
<name>A0A0L0SBY9_ALLM3</name>
<evidence type="ECO:0000313" key="3">
    <source>
        <dbReference type="Proteomes" id="UP000054350"/>
    </source>
</evidence>
<reference evidence="2 3" key="1">
    <citation type="submission" date="2009-11" db="EMBL/GenBank/DDBJ databases">
        <title>Annotation of Allomyces macrogynus ATCC 38327.</title>
        <authorList>
            <consortium name="The Broad Institute Genome Sequencing Platform"/>
            <person name="Russ C."/>
            <person name="Cuomo C."/>
            <person name="Burger G."/>
            <person name="Gray M.W."/>
            <person name="Holland P.W.H."/>
            <person name="King N."/>
            <person name="Lang F.B.F."/>
            <person name="Roger A.J."/>
            <person name="Ruiz-Trillo I."/>
            <person name="Young S.K."/>
            <person name="Zeng Q."/>
            <person name="Gargeya S."/>
            <person name="Fitzgerald M."/>
            <person name="Haas B."/>
            <person name="Abouelleil A."/>
            <person name="Alvarado L."/>
            <person name="Arachchi H.M."/>
            <person name="Berlin A."/>
            <person name="Chapman S.B."/>
            <person name="Gearin G."/>
            <person name="Goldberg J."/>
            <person name="Griggs A."/>
            <person name="Gujja S."/>
            <person name="Hansen M."/>
            <person name="Heiman D."/>
            <person name="Howarth C."/>
            <person name="Larimer J."/>
            <person name="Lui A."/>
            <person name="MacDonald P.J.P."/>
            <person name="McCowen C."/>
            <person name="Montmayeur A."/>
            <person name="Murphy C."/>
            <person name="Neiman D."/>
            <person name="Pearson M."/>
            <person name="Priest M."/>
            <person name="Roberts A."/>
            <person name="Saif S."/>
            <person name="Shea T."/>
            <person name="Sisk P."/>
            <person name="Stolte C."/>
            <person name="Sykes S."/>
            <person name="Wortman J."/>
            <person name="Nusbaum C."/>
            <person name="Birren B."/>
        </authorList>
    </citation>
    <scope>NUCLEOTIDE SEQUENCE [LARGE SCALE GENOMIC DNA]</scope>
    <source>
        <strain evidence="2 3">ATCC 38327</strain>
    </source>
</reference>
<accession>A0A0L0SBY9</accession>
<dbReference type="AlphaFoldDB" id="A0A0L0SBY9"/>
<dbReference type="Gene3D" id="1.20.1270.60">
    <property type="entry name" value="Arfaptin homology (AH) domain/BAR domain"/>
    <property type="match status" value="1"/>
</dbReference>
<dbReference type="OrthoDB" id="5549748at2759"/>
<evidence type="ECO:0000313" key="2">
    <source>
        <dbReference type="EMBL" id="KNE59939.1"/>
    </source>
</evidence>
<feature type="non-terminal residue" evidence="2">
    <location>
        <position position="1"/>
    </location>
</feature>
<gene>
    <name evidence="2" type="ORF">AMAG_18444</name>
</gene>
<dbReference type="InterPro" id="IPR018859">
    <property type="entry name" value="BAR_dom-cont"/>
</dbReference>
<reference evidence="3" key="2">
    <citation type="submission" date="2009-11" db="EMBL/GenBank/DDBJ databases">
        <title>The Genome Sequence of Allomyces macrogynus strain ATCC 38327.</title>
        <authorList>
            <consortium name="The Broad Institute Genome Sequencing Platform"/>
            <person name="Russ C."/>
            <person name="Cuomo C."/>
            <person name="Shea T."/>
            <person name="Young S.K."/>
            <person name="Zeng Q."/>
            <person name="Koehrsen M."/>
            <person name="Haas B."/>
            <person name="Borodovsky M."/>
            <person name="Guigo R."/>
            <person name="Alvarado L."/>
            <person name="Berlin A."/>
            <person name="Borenstein D."/>
            <person name="Chen Z."/>
            <person name="Engels R."/>
            <person name="Freedman E."/>
            <person name="Gellesch M."/>
            <person name="Goldberg J."/>
            <person name="Griggs A."/>
            <person name="Gujja S."/>
            <person name="Heiman D."/>
            <person name="Hepburn T."/>
            <person name="Howarth C."/>
            <person name="Jen D."/>
            <person name="Larson L."/>
            <person name="Lewis B."/>
            <person name="Mehta T."/>
            <person name="Park D."/>
            <person name="Pearson M."/>
            <person name="Roberts A."/>
            <person name="Saif S."/>
            <person name="Shenoy N."/>
            <person name="Sisk P."/>
            <person name="Stolte C."/>
            <person name="Sykes S."/>
            <person name="Walk T."/>
            <person name="White J."/>
            <person name="Yandava C."/>
            <person name="Burger G."/>
            <person name="Gray M.W."/>
            <person name="Holland P.W.H."/>
            <person name="King N."/>
            <person name="Lang F.B.F."/>
            <person name="Roger A.J."/>
            <person name="Ruiz-Trillo I."/>
            <person name="Lander E."/>
            <person name="Nusbaum C."/>
        </authorList>
    </citation>
    <scope>NUCLEOTIDE SEQUENCE [LARGE SCALE GENOMIC DNA]</scope>
    <source>
        <strain evidence="3">ATCC 38327</strain>
    </source>
</reference>
<keyword evidence="3" id="KW-1185">Reference proteome</keyword>
<dbReference type="EMBL" id="GG745335">
    <property type="protein sequence ID" value="KNE59939.1"/>
    <property type="molecule type" value="Genomic_DNA"/>
</dbReference>
<dbReference type="InterPro" id="IPR027267">
    <property type="entry name" value="AH/BAR_dom_sf"/>
</dbReference>
<dbReference type="VEuPathDB" id="FungiDB:AMAG_18444"/>
<organism evidence="2 3">
    <name type="scientific">Allomyces macrogynus (strain ATCC 38327)</name>
    <name type="common">Allomyces javanicus var. macrogynus</name>
    <dbReference type="NCBI Taxonomy" id="578462"/>
    <lineage>
        <taxon>Eukaryota</taxon>
        <taxon>Fungi</taxon>
        <taxon>Fungi incertae sedis</taxon>
        <taxon>Blastocladiomycota</taxon>
        <taxon>Blastocladiomycetes</taxon>
        <taxon>Blastocladiales</taxon>
        <taxon>Blastocladiaceae</taxon>
        <taxon>Allomyces</taxon>
    </lineage>
</organism>
<feature type="region of interest" description="Disordered" evidence="1">
    <location>
        <begin position="172"/>
        <end position="198"/>
    </location>
</feature>
<dbReference type="STRING" id="578462.A0A0L0SBY9"/>
<dbReference type="Proteomes" id="UP000054350">
    <property type="component" value="Unassembled WGS sequence"/>
</dbReference>
<evidence type="ECO:0000256" key="1">
    <source>
        <dbReference type="SAM" id="MobiDB-lite"/>
    </source>
</evidence>
<protein>
    <submittedName>
        <fullName evidence="2">Uncharacterized protein</fullName>
    </submittedName>
</protein>